<name>A0A1M6EPP2_9FIRM</name>
<organism evidence="1 2">
    <name type="scientific">Dethiosulfatibacter aminovorans DSM 17477</name>
    <dbReference type="NCBI Taxonomy" id="1121476"/>
    <lineage>
        <taxon>Bacteria</taxon>
        <taxon>Bacillati</taxon>
        <taxon>Bacillota</taxon>
        <taxon>Tissierellia</taxon>
        <taxon>Dethiosulfatibacter</taxon>
    </lineage>
</organism>
<dbReference type="EMBL" id="FQZL01000007">
    <property type="protein sequence ID" value="SHI87329.1"/>
    <property type="molecule type" value="Genomic_DNA"/>
</dbReference>
<evidence type="ECO:0000313" key="2">
    <source>
        <dbReference type="Proteomes" id="UP000184052"/>
    </source>
</evidence>
<proteinExistence type="predicted"/>
<keyword evidence="2" id="KW-1185">Reference proteome</keyword>
<sequence length="77" mass="9065">MSIKWISIPEYMKETGLSRDNVKKLIEQERLICVITEGGQTRIKMEDNTEFIELKEELKTQRQMLEELSQHLGLGKK</sequence>
<dbReference type="RefSeq" id="WP_073048718.1">
    <property type="nucleotide sequence ID" value="NZ_FQZL01000007.1"/>
</dbReference>
<dbReference type="AlphaFoldDB" id="A0A1M6EPP2"/>
<evidence type="ECO:0008006" key="3">
    <source>
        <dbReference type="Google" id="ProtNLM"/>
    </source>
</evidence>
<gene>
    <name evidence="1" type="ORF">SAMN02745751_01271</name>
</gene>
<protein>
    <recommendedName>
        <fullName evidence="3">DNA binding domain-containing protein, excisionase family</fullName>
    </recommendedName>
</protein>
<accession>A0A1M6EPP2</accession>
<dbReference type="STRING" id="1121476.SAMN02745751_01271"/>
<reference evidence="1 2" key="1">
    <citation type="submission" date="2016-11" db="EMBL/GenBank/DDBJ databases">
        <authorList>
            <person name="Jaros S."/>
            <person name="Januszkiewicz K."/>
            <person name="Wedrychowicz H."/>
        </authorList>
    </citation>
    <scope>NUCLEOTIDE SEQUENCE [LARGE SCALE GENOMIC DNA]</scope>
    <source>
        <strain evidence="1 2">DSM 17477</strain>
    </source>
</reference>
<dbReference type="Proteomes" id="UP000184052">
    <property type="component" value="Unassembled WGS sequence"/>
</dbReference>
<evidence type="ECO:0000313" key="1">
    <source>
        <dbReference type="EMBL" id="SHI87329.1"/>
    </source>
</evidence>